<comment type="caution">
    <text evidence="1">The sequence shown here is derived from an EMBL/GenBank/DDBJ whole genome shotgun (WGS) entry which is preliminary data.</text>
</comment>
<name>A0A0F9AC16_9ZZZZ</name>
<sequence length="189" mass="19295">MKFLIKVYTLTIIITAIFLLSMSFVFAFPAVNIIGNYGVVGTGIYATTTANANFTASGTIAFITLSSAGSSCLTIGATGLIATTTCGGSVAGSNTQVQFNNGGVFGASSNFTYNLSTDNLTVGTSTANSFQGIGGALTLERVSGSTFSTIQDMQNIFHSVGWISGGDITDDGDGTITVADLFISKAPIT</sequence>
<dbReference type="AlphaFoldDB" id="A0A0F9AC16"/>
<proteinExistence type="predicted"/>
<feature type="non-terminal residue" evidence="1">
    <location>
        <position position="189"/>
    </location>
</feature>
<accession>A0A0F9AC16</accession>
<reference evidence="1" key="1">
    <citation type="journal article" date="2015" name="Nature">
        <title>Complex archaea that bridge the gap between prokaryotes and eukaryotes.</title>
        <authorList>
            <person name="Spang A."/>
            <person name="Saw J.H."/>
            <person name="Jorgensen S.L."/>
            <person name="Zaremba-Niedzwiedzka K."/>
            <person name="Martijn J."/>
            <person name="Lind A.E."/>
            <person name="van Eijk R."/>
            <person name="Schleper C."/>
            <person name="Guy L."/>
            <person name="Ettema T.J."/>
        </authorList>
    </citation>
    <scope>NUCLEOTIDE SEQUENCE</scope>
</reference>
<evidence type="ECO:0000313" key="1">
    <source>
        <dbReference type="EMBL" id="KKK69751.1"/>
    </source>
</evidence>
<dbReference type="EMBL" id="LAZR01058502">
    <property type="protein sequence ID" value="KKK69751.1"/>
    <property type="molecule type" value="Genomic_DNA"/>
</dbReference>
<organism evidence="1">
    <name type="scientific">marine sediment metagenome</name>
    <dbReference type="NCBI Taxonomy" id="412755"/>
    <lineage>
        <taxon>unclassified sequences</taxon>
        <taxon>metagenomes</taxon>
        <taxon>ecological metagenomes</taxon>
    </lineage>
</organism>
<protein>
    <submittedName>
        <fullName evidence="1">Uncharacterized protein</fullName>
    </submittedName>
</protein>
<gene>
    <name evidence="1" type="ORF">LCGC14_2930890</name>
</gene>